<evidence type="ECO:0000256" key="2">
    <source>
        <dbReference type="ARBA" id="ARBA00010492"/>
    </source>
</evidence>
<name>A0A0B7N9D9_9FUNG</name>
<dbReference type="PANTHER" id="PTHR28235">
    <property type="entry name" value="PROTEIN FYV4, MITOCHONDRIAL"/>
    <property type="match status" value="1"/>
</dbReference>
<evidence type="ECO:0000313" key="6">
    <source>
        <dbReference type="EMBL" id="CEP15100.1"/>
    </source>
</evidence>
<dbReference type="OrthoDB" id="18595at2759"/>
<dbReference type="SMART" id="SM01238">
    <property type="entry name" value="IGR"/>
    <property type="match status" value="1"/>
</dbReference>
<protein>
    <recommendedName>
        <fullName evidence="4">Small ribosomal subunit protein mS41</fullName>
    </recommendedName>
</protein>
<proteinExistence type="inferred from homology"/>
<comment type="subcellular location">
    <subcellularLocation>
        <location evidence="1">Mitochondrion</location>
    </subcellularLocation>
</comment>
<keyword evidence="7" id="KW-1185">Reference proteome</keyword>
<evidence type="ECO:0000256" key="3">
    <source>
        <dbReference type="ARBA" id="ARBA00023128"/>
    </source>
</evidence>
<dbReference type="InterPro" id="IPR039603">
    <property type="entry name" value="Ribosomal_mS41"/>
</dbReference>
<sequence length="105" mass="11858">MLAPVRSSLIRGVRYSHSAAVSNTIPTPRGQIQDVPSFLKAIGRECDELAGKFESWDQLFTTSSRVMKTDMGINTKQRKYILSWLQRYRNGIEPYAIATPGPKKK</sequence>
<accession>A0A0B7N9D9</accession>
<gene>
    <name evidence="6" type="primary">PARPA_09301.1 scaffold 36060</name>
</gene>
<evidence type="ECO:0000313" key="7">
    <source>
        <dbReference type="Proteomes" id="UP000054107"/>
    </source>
</evidence>
<reference evidence="6 7" key="1">
    <citation type="submission" date="2014-09" db="EMBL/GenBank/DDBJ databases">
        <authorList>
            <person name="Ellenberger Sabrina"/>
        </authorList>
    </citation>
    <scope>NUCLEOTIDE SEQUENCE [LARGE SCALE GENOMIC DNA]</scope>
    <source>
        <strain evidence="6 7">CBS 412.66</strain>
    </source>
</reference>
<dbReference type="EMBL" id="LN731879">
    <property type="protein sequence ID" value="CEP15100.1"/>
    <property type="molecule type" value="Genomic_DNA"/>
</dbReference>
<feature type="domain" description="Small ribosomal subunit protein mS41 SAM" evidence="5">
    <location>
        <begin position="35"/>
        <end position="91"/>
    </location>
</feature>
<dbReference type="AlphaFoldDB" id="A0A0B7N9D9"/>
<dbReference type="PANTHER" id="PTHR28235:SF1">
    <property type="entry name" value="SMALL RIBOSOMAL SUBUNIT PROTEIN MS41"/>
    <property type="match status" value="1"/>
</dbReference>
<dbReference type="STRING" id="35722.A0A0B7N9D9"/>
<organism evidence="6 7">
    <name type="scientific">Parasitella parasitica</name>
    <dbReference type="NCBI Taxonomy" id="35722"/>
    <lineage>
        <taxon>Eukaryota</taxon>
        <taxon>Fungi</taxon>
        <taxon>Fungi incertae sedis</taxon>
        <taxon>Mucoromycota</taxon>
        <taxon>Mucoromycotina</taxon>
        <taxon>Mucoromycetes</taxon>
        <taxon>Mucorales</taxon>
        <taxon>Mucorineae</taxon>
        <taxon>Mucoraceae</taxon>
        <taxon>Parasitella</taxon>
    </lineage>
</organism>
<dbReference type="Proteomes" id="UP000054107">
    <property type="component" value="Unassembled WGS sequence"/>
</dbReference>
<evidence type="ECO:0000256" key="4">
    <source>
        <dbReference type="ARBA" id="ARBA00035129"/>
    </source>
</evidence>
<keyword evidence="3" id="KW-0496">Mitochondrion</keyword>
<dbReference type="Pfam" id="PF09597">
    <property type="entry name" value="SAM_Ribosomal_mS41"/>
    <property type="match status" value="1"/>
</dbReference>
<comment type="similarity">
    <text evidence="2">Belongs to the mitochondrion-specific ribosomal protein mS41 family.</text>
</comment>
<dbReference type="InterPro" id="IPR019083">
    <property type="entry name" value="SAM_Ribosomal_mS41"/>
</dbReference>
<evidence type="ECO:0000256" key="1">
    <source>
        <dbReference type="ARBA" id="ARBA00004173"/>
    </source>
</evidence>
<dbReference type="GO" id="GO:0005739">
    <property type="term" value="C:mitochondrion"/>
    <property type="evidence" value="ECO:0007669"/>
    <property type="project" value="UniProtKB-SubCell"/>
</dbReference>
<evidence type="ECO:0000259" key="5">
    <source>
        <dbReference type="SMART" id="SM01238"/>
    </source>
</evidence>